<dbReference type="OrthoDB" id="7408224at2"/>
<reference evidence="3 4" key="1">
    <citation type="submission" date="2019-12" db="EMBL/GenBank/DDBJ databases">
        <title>Genomic-based taxomic classification of the family Erythrobacteraceae.</title>
        <authorList>
            <person name="Xu L."/>
        </authorList>
    </citation>
    <scope>NUCLEOTIDE SEQUENCE [LARGE SCALE GENOMIC DNA]</scope>
    <source>
        <strain evidence="3 4">100921-2</strain>
    </source>
</reference>
<gene>
    <name evidence="3" type="ORF">GRI40_12630</name>
</gene>
<dbReference type="AlphaFoldDB" id="A0A6I4TFH4"/>
<feature type="compositionally biased region" description="Basic and acidic residues" evidence="1">
    <location>
        <begin position="79"/>
        <end position="92"/>
    </location>
</feature>
<evidence type="ECO:0000313" key="4">
    <source>
        <dbReference type="Proteomes" id="UP000439522"/>
    </source>
</evidence>
<sequence length="370" mass="39678">MMRKILIGAAIVSLAAGTAFAQPDNGRGNGGGNGKGAAAGPQQGGGNGNGNGNSKGGGGDAKAERGGPAKARGNAPDRGPAERHAKAERGPAAREQASRGNGNADRPAKADKAVRQAERGQNASANRGNGNNGNQGNNGVGNARADCGSDVRIDRDRDRDGNRERVRYVALDRDVNVGLIQGCPPGLAKKNNGCTPPGLARDRYAEWRDDYYSPSWFGYSGIGDGRYYYDNGYLYRMNNTGSVLGYLPLLGGALSVGQPWPDYYDPYPVPDYYVDYYNLGPSNGYRYADDVFYRVDPQTDAITAIAALLTGDQFAVGQRMPLGYDVYNVPYSYRDRYVDGPDAYYRYADGYVYQVDPTTQLIQAAIQLLT</sequence>
<evidence type="ECO:0000313" key="3">
    <source>
        <dbReference type="EMBL" id="MXO76061.1"/>
    </source>
</evidence>
<feature type="compositionally biased region" description="Gly residues" evidence="1">
    <location>
        <begin position="130"/>
        <end position="139"/>
    </location>
</feature>
<feature type="region of interest" description="Disordered" evidence="1">
    <location>
        <begin position="22"/>
        <end position="160"/>
    </location>
</feature>
<organism evidence="3 4">
    <name type="scientific">Tsuneonella aeria</name>
    <dbReference type="NCBI Taxonomy" id="1837929"/>
    <lineage>
        <taxon>Bacteria</taxon>
        <taxon>Pseudomonadati</taxon>
        <taxon>Pseudomonadota</taxon>
        <taxon>Alphaproteobacteria</taxon>
        <taxon>Sphingomonadales</taxon>
        <taxon>Erythrobacteraceae</taxon>
        <taxon>Tsuneonella</taxon>
    </lineage>
</organism>
<feature type="compositionally biased region" description="Basic and acidic residues" evidence="1">
    <location>
        <begin position="106"/>
        <end position="118"/>
    </location>
</feature>
<comment type="caution">
    <text evidence="3">The sequence shown here is derived from an EMBL/GenBank/DDBJ whole genome shotgun (WGS) entry which is preliminary data.</text>
</comment>
<feature type="compositionally biased region" description="Gly residues" evidence="1">
    <location>
        <begin position="27"/>
        <end position="60"/>
    </location>
</feature>
<protein>
    <recommendedName>
        <fullName evidence="5">RcnB family protein</fullName>
    </recommendedName>
</protein>
<feature type="signal peptide" evidence="2">
    <location>
        <begin position="1"/>
        <end position="21"/>
    </location>
</feature>
<dbReference type="RefSeq" id="WP_160611887.1">
    <property type="nucleotide sequence ID" value="NZ_WTZA01000002.1"/>
</dbReference>
<dbReference type="EMBL" id="WTZA01000002">
    <property type="protein sequence ID" value="MXO76061.1"/>
    <property type="molecule type" value="Genomic_DNA"/>
</dbReference>
<evidence type="ECO:0000256" key="1">
    <source>
        <dbReference type="SAM" id="MobiDB-lite"/>
    </source>
</evidence>
<keyword evidence="4" id="KW-1185">Reference proteome</keyword>
<proteinExistence type="predicted"/>
<name>A0A6I4TFH4_9SPHN</name>
<evidence type="ECO:0000256" key="2">
    <source>
        <dbReference type="SAM" id="SignalP"/>
    </source>
</evidence>
<feature type="chain" id="PRO_5026178947" description="RcnB family protein" evidence="2">
    <location>
        <begin position="22"/>
        <end position="370"/>
    </location>
</feature>
<keyword evidence="2" id="KW-0732">Signal</keyword>
<feature type="compositionally biased region" description="Basic and acidic residues" evidence="1">
    <location>
        <begin position="147"/>
        <end position="160"/>
    </location>
</feature>
<dbReference type="Proteomes" id="UP000439522">
    <property type="component" value="Unassembled WGS sequence"/>
</dbReference>
<evidence type="ECO:0008006" key="5">
    <source>
        <dbReference type="Google" id="ProtNLM"/>
    </source>
</evidence>
<accession>A0A6I4TFH4</accession>
<feature type="compositionally biased region" description="Low complexity" evidence="1">
    <location>
        <begin position="119"/>
        <end position="129"/>
    </location>
</feature>